<sequence length="666" mass="70888">MFHHSSKKMNFSSSRRRFYYHNYIPGVISGHCLRCLAFRGPAGNALKFDEPAVSPIEMVVSANNLATDAGRAILALGGSAVDAMIAVQTVLGLVEPQSSGIAGGAFAVYYDASEERLTTFDAREKAPSLATEERFILDGEEMGFEDAWQSALSVGVPGVPQLMQDLHDKYGVLEWSTLFDAAIRIATNGWQQTHRTEDNANELLDLNEDCFEPLFFRDPVAAEFFLDLNTTDCPVAKPAGTLMTNPGYAATMMALAEGGAAAFYSGEIAEAIVAKVAADRNPTGDAIITFQDLASYQVIEREPICQPYRDFGEICGMPPPSSGALALGQIFGILENFELDPDPWAASTVHVFTQAMRLAFADRNLYVGDEDFIDVPVEGMLNKTYLAERAALISMEEDMGSASPGVPPDTFDPSSPQMVTNEGGTSHISIVDSMGNAISMTTTVESYFGSGLMLEEWGFLLNNQITDFSFSPTNEDGVPIANRVQANKRPRSSMSPTIVMQNGKPTFLAGSPGGFRIIGYTSKALMLMLDYGFDPQAAANTPHSQNQNGDTELEPVSEGITSDYDEAGVRAALEALGHTVVERGGETSGLSLIAIANDEVLGGADPRRDGTAGGRASLDETLAPTSPSGTTEAPNAAPSAAGTVETMKTIMAVTTAGGMAAMLSLL</sequence>
<protein>
    <submittedName>
        <fullName evidence="3">Gamma-glutamyltranspeptidase</fullName>
    </submittedName>
</protein>
<dbReference type="InterPro" id="IPR051792">
    <property type="entry name" value="GGT_bact"/>
</dbReference>
<dbReference type="EMBL" id="JAGRRH010000003">
    <property type="protein sequence ID" value="KAG7371635.1"/>
    <property type="molecule type" value="Genomic_DNA"/>
</dbReference>
<reference evidence="3" key="2">
    <citation type="submission" date="2021-04" db="EMBL/GenBank/DDBJ databases">
        <authorList>
            <person name="Podell S."/>
        </authorList>
    </citation>
    <scope>NUCLEOTIDE SEQUENCE</scope>
    <source>
        <strain evidence="3">Hildebrandi</strain>
    </source>
</reference>
<dbReference type="Proteomes" id="UP000693970">
    <property type="component" value="Unassembled WGS sequence"/>
</dbReference>
<dbReference type="Pfam" id="PF01019">
    <property type="entry name" value="G_glu_transpept"/>
    <property type="match status" value="1"/>
</dbReference>
<organism evidence="3 5">
    <name type="scientific">Nitzschia inconspicua</name>
    <dbReference type="NCBI Taxonomy" id="303405"/>
    <lineage>
        <taxon>Eukaryota</taxon>
        <taxon>Sar</taxon>
        <taxon>Stramenopiles</taxon>
        <taxon>Ochrophyta</taxon>
        <taxon>Bacillariophyta</taxon>
        <taxon>Bacillariophyceae</taxon>
        <taxon>Bacillariophycidae</taxon>
        <taxon>Bacillariales</taxon>
        <taxon>Bacillariaceae</taxon>
        <taxon>Nitzschia</taxon>
    </lineage>
</organism>
<dbReference type="PANTHER" id="PTHR43199">
    <property type="entry name" value="GLUTATHIONE HYDROLASE"/>
    <property type="match status" value="1"/>
</dbReference>
<dbReference type="EMBL" id="JAGRRH010000113">
    <property type="protein sequence ID" value="KAG7336662.1"/>
    <property type="molecule type" value="Genomic_DNA"/>
</dbReference>
<dbReference type="AlphaFoldDB" id="A0A9K3K3Z1"/>
<gene>
    <name evidence="4" type="ORF">IV203_017776</name>
    <name evidence="3" type="ORF">IV203_024893</name>
    <name evidence="2" type="ORF">IV203_025021</name>
</gene>
<dbReference type="PANTHER" id="PTHR43199:SF1">
    <property type="entry name" value="GLUTATHIONE HYDROLASE PROENZYME"/>
    <property type="match status" value="1"/>
</dbReference>
<accession>A0A9K3K3Z1</accession>
<keyword evidence="5" id="KW-1185">Reference proteome</keyword>
<feature type="region of interest" description="Disordered" evidence="1">
    <location>
        <begin position="602"/>
        <end position="641"/>
    </location>
</feature>
<comment type="caution">
    <text evidence="3">The sequence shown here is derived from an EMBL/GenBank/DDBJ whole genome shotgun (WGS) entry which is preliminary data.</text>
</comment>
<dbReference type="OrthoDB" id="1081007at2759"/>
<proteinExistence type="predicted"/>
<reference evidence="3" key="1">
    <citation type="journal article" date="2021" name="Sci. Rep.">
        <title>Diploid genomic architecture of Nitzschia inconspicua, an elite biomass production diatom.</title>
        <authorList>
            <person name="Oliver A."/>
            <person name="Podell S."/>
            <person name="Pinowska A."/>
            <person name="Traller J.C."/>
            <person name="Smith S.R."/>
            <person name="McClure R."/>
            <person name="Beliaev A."/>
            <person name="Bohutskyi P."/>
            <person name="Hill E.A."/>
            <person name="Rabines A."/>
            <person name="Zheng H."/>
            <person name="Allen L.Z."/>
            <person name="Kuo A."/>
            <person name="Grigoriev I.V."/>
            <person name="Allen A.E."/>
            <person name="Hazlebeck D."/>
            <person name="Allen E.E."/>
        </authorList>
    </citation>
    <scope>NUCLEOTIDE SEQUENCE</scope>
    <source>
        <strain evidence="3">Hildebrandi</strain>
    </source>
</reference>
<evidence type="ECO:0000313" key="4">
    <source>
        <dbReference type="EMBL" id="KAG7371635.1"/>
    </source>
</evidence>
<dbReference type="EMBL" id="JAGRRH010000117">
    <property type="protein sequence ID" value="KAG7336579.1"/>
    <property type="molecule type" value="Genomic_DNA"/>
</dbReference>
<evidence type="ECO:0000313" key="5">
    <source>
        <dbReference type="Proteomes" id="UP000693970"/>
    </source>
</evidence>
<name>A0A9K3K3Z1_9STRA</name>
<evidence type="ECO:0000313" key="3">
    <source>
        <dbReference type="EMBL" id="KAG7336662.1"/>
    </source>
</evidence>
<evidence type="ECO:0000313" key="2">
    <source>
        <dbReference type="EMBL" id="KAG7336579.1"/>
    </source>
</evidence>
<evidence type="ECO:0000256" key="1">
    <source>
        <dbReference type="SAM" id="MobiDB-lite"/>
    </source>
</evidence>
<feature type="compositionally biased region" description="Polar residues" evidence="1">
    <location>
        <begin position="623"/>
        <end position="633"/>
    </location>
</feature>